<name>A0ABM1THC9_LIMPO</name>
<gene>
    <name evidence="2" type="primary">LOC111088717</name>
</gene>
<dbReference type="InterPro" id="IPR043313">
    <property type="entry name" value="LRMDA"/>
</dbReference>
<dbReference type="Pfam" id="PF14580">
    <property type="entry name" value="LRR_9"/>
    <property type="match status" value="1"/>
</dbReference>
<dbReference type="RefSeq" id="XP_022255285.1">
    <property type="nucleotide sequence ID" value="XM_022399577.1"/>
</dbReference>
<dbReference type="SUPFAM" id="SSF52058">
    <property type="entry name" value="L domain-like"/>
    <property type="match status" value="1"/>
</dbReference>
<dbReference type="PANTHER" id="PTHR46282">
    <property type="entry name" value="LEUCINE-RICH MELANOCYTE DIFFERENTIATION-ASSOCIATED PROTEIN"/>
    <property type="match status" value="1"/>
</dbReference>
<evidence type="ECO:0000313" key="2">
    <source>
        <dbReference type="RefSeq" id="XP_022255285.1"/>
    </source>
</evidence>
<dbReference type="GeneID" id="111088717"/>
<dbReference type="InterPro" id="IPR032675">
    <property type="entry name" value="LRR_dom_sf"/>
</dbReference>
<dbReference type="Gene3D" id="3.80.10.10">
    <property type="entry name" value="Ribonuclease Inhibitor"/>
    <property type="match status" value="1"/>
</dbReference>
<accession>A0ABM1THC9</accession>
<dbReference type="Proteomes" id="UP000694941">
    <property type="component" value="Unplaced"/>
</dbReference>
<organism evidence="1 2">
    <name type="scientific">Limulus polyphemus</name>
    <name type="common">Atlantic horseshoe crab</name>
    <dbReference type="NCBI Taxonomy" id="6850"/>
    <lineage>
        <taxon>Eukaryota</taxon>
        <taxon>Metazoa</taxon>
        <taxon>Ecdysozoa</taxon>
        <taxon>Arthropoda</taxon>
        <taxon>Chelicerata</taxon>
        <taxon>Merostomata</taxon>
        <taxon>Xiphosura</taxon>
        <taxon>Limulidae</taxon>
        <taxon>Limulus</taxon>
    </lineage>
</organism>
<protein>
    <submittedName>
        <fullName evidence="2">Leucine-rich melanocyte differentiation-associated protein-like</fullName>
    </submittedName>
</protein>
<reference evidence="2" key="1">
    <citation type="submission" date="2025-08" db="UniProtKB">
        <authorList>
            <consortium name="RefSeq"/>
        </authorList>
    </citation>
    <scope>IDENTIFICATION</scope>
    <source>
        <tissue evidence="2">Muscle</tissue>
    </source>
</reference>
<proteinExistence type="predicted"/>
<dbReference type="PANTHER" id="PTHR46282:SF2">
    <property type="entry name" value="LEUCINE-RICH MELANOCYTE DIFFERENTIATION-ASSOCIATED PROTEIN"/>
    <property type="match status" value="1"/>
</dbReference>
<keyword evidence="1" id="KW-1185">Reference proteome</keyword>
<sequence length="197" mass="23035">MNLSAPILAFHADVLSFNNLHLQRIPPSLRDAYGKQAKYVDLSFNALRSIEELKHFTVLEVLTLDNNELDDKTQFVRNTRLQELSLNKNKFADLYRLMNQLSSCYPNLQYLSLLDNPAYLNKDKDDYQKYRYYVIHKFPKLKFLDSTRVTTQERIKAKKISAFVSVFGLNRNIVYMNKLTPKNSGIQSKKLQLSSFQ</sequence>
<evidence type="ECO:0000313" key="1">
    <source>
        <dbReference type="Proteomes" id="UP000694941"/>
    </source>
</evidence>